<dbReference type="Gene3D" id="3.40.50.300">
    <property type="entry name" value="P-loop containing nucleotide triphosphate hydrolases"/>
    <property type="match status" value="1"/>
</dbReference>
<protein>
    <submittedName>
        <fullName evidence="1">Uncharacterized protein</fullName>
    </submittedName>
</protein>
<evidence type="ECO:0000313" key="2">
    <source>
        <dbReference type="Proteomes" id="UP000439113"/>
    </source>
</evidence>
<name>A0A6N8DWS1_RHOAC</name>
<dbReference type="OrthoDB" id="9800982at2"/>
<dbReference type="RefSeq" id="WP_155447993.1">
    <property type="nucleotide sequence ID" value="NZ_JAOQNR010000011.1"/>
</dbReference>
<accession>A0A6N8DWS1</accession>
<gene>
    <name evidence="1" type="ORF">GJ654_20265</name>
</gene>
<organism evidence="1 2">
    <name type="scientific">Rhodoblastus acidophilus</name>
    <name type="common">Rhodopseudomonas acidophila</name>
    <dbReference type="NCBI Taxonomy" id="1074"/>
    <lineage>
        <taxon>Bacteria</taxon>
        <taxon>Pseudomonadati</taxon>
        <taxon>Pseudomonadota</taxon>
        <taxon>Alphaproteobacteria</taxon>
        <taxon>Hyphomicrobiales</taxon>
        <taxon>Rhodoblastaceae</taxon>
        <taxon>Rhodoblastus</taxon>
    </lineage>
</organism>
<proteinExistence type="predicted"/>
<dbReference type="SUPFAM" id="SSF52540">
    <property type="entry name" value="P-loop containing nucleoside triphosphate hydrolases"/>
    <property type="match status" value="1"/>
</dbReference>
<dbReference type="InterPro" id="IPR027417">
    <property type="entry name" value="P-loop_NTPase"/>
</dbReference>
<dbReference type="AlphaFoldDB" id="A0A6N8DWS1"/>
<sequence length="247" mass="26646">MIVEFFGPPGSGKTTLSLALAKSLNEDNHRIVLRLSARPGEQGGANETPNPFNAAAYRLMKPIIELILGATKQPGLLANNSIAGVLSAALPPGHMMRSLRMRQYLVRLSRSWTQAMRSGDVHIFDQGYVQAVATIMMAQTNLTDANLRDLLNVIPAADLAIGIEATAPEIDARLDRRRRAIGGVGRFFEEPPVGVDKQNEIAARIAALLPECGRRTLLLRSETGAVEENAQAVRRAILALPVGKRAG</sequence>
<reference evidence="1 2" key="1">
    <citation type="submission" date="2019-11" db="EMBL/GenBank/DDBJ databases">
        <title>Whole-genome sequence of a Rhodoblastus acidophilus DSM 142.</title>
        <authorList>
            <person name="Kyndt J.A."/>
            <person name="Meyer T.E."/>
        </authorList>
    </citation>
    <scope>NUCLEOTIDE SEQUENCE [LARGE SCALE GENOMIC DNA]</scope>
    <source>
        <strain evidence="1 2">DSM 142</strain>
    </source>
</reference>
<dbReference type="Proteomes" id="UP000439113">
    <property type="component" value="Unassembled WGS sequence"/>
</dbReference>
<comment type="caution">
    <text evidence="1">The sequence shown here is derived from an EMBL/GenBank/DDBJ whole genome shotgun (WGS) entry which is preliminary data.</text>
</comment>
<dbReference type="EMBL" id="WNKS01000035">
    <property type="protein sequence ID" value="MTV33314.1"/>
    <property type="molecule type" value="Genomic_DNA"/>
</dbReference>
<evidence type="ECO:0000313" key="1">
    <source>
        <dbReference type="EMBL" id="MTV33314.1"/>
    </source>
</evidence>